<keyword evidence="1" id="KW-0539">Nucleus</keyword>
<dbReference type="HOGENOM" id="CLU_2319628_0_0_1"/>
<dbReference type="InterPro" id="IPR029055">
    <property type="entry name" value="Ntn_hydrolases_N"/>
</dbReference>
<reference evidence="3" key="3">
    <citation type="submission" date="2025-05" db="UniProtKB">
        <authorList>
            <consortium name="Ensembl"/>
        </authorList>
    </citation>
    <scope>IDENTIFICATION</scope>
    <source>
        <strain evidence="3">Brown Norway</strain>
    </source>
</reference>
<dbReference type="eggNOG" id="KOG0182">
    <property type="taxonomic scope" value="Eukaryota"/>
</dbReference>
<dbReference type="Pfam" id="PF00227">
    <property type="entry name" value="Proteasome"/>
    <property type="match status" value="1"/>
</dbReference>
<organism evidence="2">
    <name type="scientific">Rattus norvegicus</name>
    <name type="common">Rat</name>
    <dbReference type="NCBI Taxonomy" id="10116"/>
    <lineage>
        <taxon>Eukaryota</taxon>
        <taxon>Metazoa</taxon>
        <taxon>Chordata</taxon>
        <taxon>Craniata</taxon>
        <taxon>Vertebrata</taxon>
        <taxon>Euteleostomi</taxon>
        <taxon>Mammalia</taxon>
        <taxon>Eutheria</taxon>
        <taxon>Euarchontoglires</taxon>
        <taxon>Glires</taxon>
        <taxon>Rodentia</taxon>
        <taxon>Myomorpha</taxon>
        <taxon>Muroidea</taxon>
        <taxon>Muridae</taxon>
        <taxon>Murinae</taxon>
        <taxon>Rattus</taxon>
    </lineage>
</organism>
<evidence type="ECO:0000256" key="1">
    <source>
        <dbReference type="ARBA" id="ARBA00023242"/>
    </source>
</evidence>
<name>A6K6U1_RAT</name>
<evidence type="ECO:0000313" key="2">
    <source>
        <dbReference type="EMBL" id="AAH89066.1"/>
    </source>
</evidence>
<accession>A6K6U1</accession>
<evidence type="ECO:0000313" key="5">
    <source>
        <dbReference type="RGD" id="11487133"/>
    </source>
</evidence>
<dbReference type="GeneTree" id="ENSGT00550000074807"/>
<dbReference type="EMBL" id="BC089066">
    <property type="protein sequence ID" value="AAH89066.1"/>
    <property type="molecule type" value="mRNA"/>
</dbReference>
<dbReference type="RGD" id="11487133">
    <property type="gene designation" value="Psma6-ps5"/>
</dbReference>
<dbReference type="AlphaFoldDB" id="A6K6U1"/>
<dbReference type="Ensembl" id="ENSRNOT00000073994.3">
    <property type="protein sequence ID" value="ENSRNOP00000066229.1"/>
    <property type="gene ID" value="ENSRNOG00000049150.3"/>
</dbReference>
<keyword evidence="4" id="KW-1185">Reference proteome</keyword>
<protein>
    <submittedName>
        <fullName evidence="2">LOC100125377 protein</fullName>
    </submittedName>
    <submittedName>
        <fullName evidence="3">Proteasome 20S subunit alpha 6, pseudogene 5</fullName>
    </submittedName>
</protein>
<dbReference type="GO" id="GO:0051603">
    <property type="term" value="P:proteolysis involved in protein catabolic process"/>
    <property type="evidence" value="ECO:0007669"/>
    <property type="project" value="InterPro"/>
</dbReference>
<accession>Q5HZD9</accession>
<dbReference type="GO" id="GO:0005839">
    <property type="term" value="C:proteasome core complex"/>
    <property type="evidence" value="ECO:0007669"/>
    <property type="project" value="InterPro"/>
</dbReference>
<dbReference type="Proteomes" id="UP000002494">
    <property type="component" value="Chromosome 20"/>
</dbReference>
<dbReference type="Gene3D" id="3.60.20.10">
    <property type="entry name" value="Glutamine Phosphoribosylpyrophosphate, subunit 1, domain 1"/>
    <property type="match status" value="1"/>
</dbReference>
<evidence type="ECO:0000313" key="4">
    <source>
        <dbReference type="Proteomes" id="UP000002494"/>
    </source>
</evidence>
<dbReference type="AGR" id="RGD:11487133"/>
<dbReference type="SUPFAM" id="SSF56235">
    <property type="entry name" value="N-terminal nucleophile aminohydrolases (Ntn hydrolases)"/>
    <property type="match status" value="1"/>
</dbReference>
<evidence type="ECO:0000313" key="3">
    <source>
        <dbReference type="Ensembl" id="ENSRNOP00000066229.1"/>
    </source>
</evidence>
<dbReference type="InterPro" id="IPR001353">
    <property type="entry name" value="Proteasome_sua/b"/>
</dbReference>
<dbReference type="OrthoDB" id="5835702at2759"/>
<gene>
    <name evidence="3 5" type="primary">Psma6-ps5</name>
    <name evidence="2" type="synonym">LOC100125377</name>
</gene>
<reference evidence="2" key="1">
    <citation type="journal article" date="2004" name="Genome Res.">
        <title>The status, quality, and expansion of the NIH full-length cDNA project: the Mammalian Gene Collection (MGC).</title>
        <authorList>
            <consortium name="The MGC Project Team"/>
            <person name="Gerhard D.S."/>
            <person name="Wagner L."/>
            <person name="Feingold E.A."/>
            <person name="Shenmen C.M."/>
            <person name="Grouse L.H."/>
            <person name="Schuler G."/>
            <person name="Klein S.L."/>
            <person name="Old S."/>
            <person name="Rasooly R."/>
            <person name="Good P."/>
            <person name="Guyer M."/>
            <person name="Peck A.M."/>
            <person name="Derge J.G."/>
            <person name="Lipman D."/>
            <person name="Collins F.S."/>
            <person name="Jang W."/>
            <person name="Sherry S."/>
            <person name="Feolo M."/>
            <person name="Misquitta L."/>
            <person name="Lee E."/>
            <person name="Rotmistrovsky K."/>
            <person name="Greenhut S.F."/>
            <person name="Schaefer C.F."/>
            <person name="Buetow K."/>
            <person name="Bonner T.I."/>
            <person name="Haussler D."/>
            <person name="Kent J."/>
            <person name="Kiekhaus M."/>
            <person name="Furey T."/>
            <person name="Brent M."/>
            <person name="Prange C."/>
            <person name="Schreiber K."/>
            <person name="Shapiro N."/>
            <person name="Bhat N.K."/>
            <person name="Hopkins R.F."/>
            <person name="Hsie F."/>
            <person name="Driscoll T."/>
            <person name="Soares M.B."/>
            <person name="Casavant T.L."/>
            <person name="Scheetz T.E."/>
            <person name="Brown-stein M.J."/>
            <person name="Usdin T.B."/>
            <person name="Toshiyuki S."/>
            <person name="Carninci P."/>
            <person name="Piao Y."/>
            <person name="Dudekula D.B."/>
            <person name="Ko M.S."/>
            <person name="Kawakami K."/>
            <person name="Suzuki Y."/>
            <person name="Sugano S."/>
            <person name="Gruber C.E."/>
            <person name="Smith M.R."/>
            <person name="Simmons B."/>
            <person name="Moore T."/>
            <person name="Waterman R."/>
            <person name="Johnson S.L."/>
            <person name="Ruan Y."/>
            <person name="Wei C.L."/>
            <person name="Mathavan S."/>
            <person name="Gunaratne P.H."/>
            <person name="Wu J."/>
            <person name="Garcia A.M."/>
            <person name="Hulyk S.W."/>
            <person name="Fuh E."/>
            <person name="Yuan Y."/>
            <person name="Sneed A."/>
            <person name="Kowis C."/>
            <person name="Hodgson A."/>
            <person name="Muzny D.M."/>
            <person name="McPherson J."/>
            <person name="Gibbs R.A."/>
            <person name="Fahey J."/>
            <person name="Helton E."/>
            <person name="Ketteman M."/>
            <person name="Madan A."/>
            <person name="Rodrigues S."/>
            <person name="Sanchez A."/>
            <person name="Whiting M."/>
            <person name="Madari A."/>
            <person name="Young A.C."/>
            <person name="Wetherby K.D."/>
            <person name="Granite S.J."/>
            <person name="Kwong P.N."/>
            <person name="Brinkley C.P."/>
            <person name="Pearson R.L."/>
            <person name="Bouffard G.G."/>
            <person name="Blakesly R.W."/>
            <person name="Green E.D."/>
            <person name="Dickson M.C."/>
            <person name="Rodriguez A.C."/>
            <person name="Grimwood J."/>
            <person name="Schmutz J."/>
            <person name="Myers R.M."/>
            <person name="Butterfield Y.S."/>
            <person name="Griffith M."/>
            <person name="Griffith O.L."/>
            <person name="Krzywinski M.I."/>
            <person name="Liao N."/>
            <person name="Morin R."/>
            <person name="Morrin R."/>
            <person name="Palmquist D."/>
            <person name="Petrescu A.S."/>
            <person name="Skalska U."/>
            <person name="Smailus D.E."/>
            <person name="Stott J.M."/>
            <person name="Schnerch A."/>
            <person name="Schein J.E."/>
            <person name="Jones S.J."/>
            <person name="Holt R.A."/>
            <person name="Baross A."/>
            <person name="Marra M.A."/>
            <person name="Clifton S."/>
            <person name="Makowski K.A."/>
            <person name="Bosak S."/>
            <person name="Malek J."/>
        </authorList>
    </citation>
    <scope>NUCLEOTIDE SEQUENCE [LARGE SCALE MRNA]</scope>
    <source>
        <tissue evidence="2">Brain</tissue>
    </source>
</reference>
<reference evidence="3 4" key="2">
    <citation type="journal article" date="2004" name="Nature">
        <title>Genome sequence of the Brown Norway rat yields insights into mammalian evolution.</title>
        <authorList>
            <consortium name="Rat Genome Sequencing Project Consortium"/>
            <person name="Gibbs R.A."/>
            <person name="Weinstock G.M."/>
            <person name="Metzker M.L."/>
            <person name="Muzny D.M."/>
            <person name="Sodergren E.J."/>
            <person name="Scherer S."/>
            <person name="Scott G."/>
            <person name="Steffen D."/>
            <person name="Worley K.C."/>
            <person name="Burch P.E."/>
            <person name="Okwuonu G."/>
            <person name="Hines S."/>
            <person name="Lewis L."/>
            <person name="Deramo C."/>
            <person name="Delgado O."/>
            <person name="Dugan-Rocha S."/>
            <person name="Miner G."/>
            <person name="Morgan M."/>
            <person name="Hawes A."/>
            <person name="Gill R."/>
            <person name="Holt R.A."/>
            <person name="Adams M.D."/>
            <person name="Amanatides P.G."/>
            <person name="Baden-Tillson H."/>
            <person name="Barnstead M."/>
            <person name="Chin S."/>
            <person name="Evans C.A."/>
            <person name="Ferriera S."/>
            <person name="Fosler C."/>
            <person name="Glodek A."/>
            <person name="Gu Z."/>
            <person name="Jennings D."/>
            <person name="Kraft C.L."/>
            <person name="Nguyen T."/>
            <person name="Pfannkoch C.M."/>
            <person name="Sitter C."/>
            <person name="Sutton G.G."/>
            <person name="Venter J.C."/>
            <person name="Woodage T."/>
            <person name="Smith D."/>
            <person name="Lee H.-M."/>
            <person name="Gustafson E."/>
            <person name="Cahill P."/>
            <person name="Kana A."/>
            <person name="Doucette-Stamm L."/>
            <person name="Weinstock K."/>
            <person name="Fechtel K."/>
            <person name="Weiss R.B."/>
            <person name="Dunn D.M."/>
            <person name="Green E.D."/>
            <person name="Blakesley R.W."/>
            <person name="Bouffard G.G."/>
            <person name="De Jong P.J."/>
            <person name="Osoegawa K."/>
            <person name="Zhu B."/>
            <person name="Marra M."/>
            <person name="Schein J."/>
            <person name="Bosdet I."/>
            <person name="Fjell C."/>
            <person name="Jones S."/>
            <person name="Krzywinski M."/>
            <person name="Mathewson C."/>
            <person name="Siddiqui A."/>
            <person name="Wye N."/>
            <person name="McPherson J."/>
            <person name="Zhao S."/>
            <person name="Fraser C.M."/>
            <person name="Shetty J."/>
            <person name="Shatsman S."/>
            <person name="Geer K."/>
            <person name="Chen Y."/>
            <person name="Abramzon S."/>
            <person name="Nierman W.C."/>
            <person name="Havlak P.H."/>
            <person name="Chen R."/>
            <person name="Durbin K.J."/>
            <person name="Egan A."/>
            <person name="Ren Y."/>
            <person name="Song X.-Z."/>
            <person name="Li B."/>
            <person name="Liu Y."/>
            <person name="Qin X."/>
            <person name="Cawley S."/>
            <person name="Cooney A.J."/>
            <person name="D'Souza L.M."/>
            <person name="Martin K."/>
            <person name="Wu J.Q."/>
            <person name="Gonzalez-Garay M.L."/>
            <person name="Jackson A.R."/>
            <person name="Kalafus K.J."/>
            <person name="McLeod M.P."/>
            <person name="Milosavljevic A."/>
            <person name="Virk D."/>
            <person name="Volkov A."/>
            <person name="Wheeler D.A."/>
            <person name="Zhang Z."/>
            <person name="Bailey J.A."/>
            <person name="Eichler E.E."/>
            <person name="Tuzun E."/>
            <person name="Birney E."/>
            <person name="Mongin E."/>
            <person name="Ureta-Vidal A."/>
            <person name="Woodwark C."/>
            <person name="Zdobnov E."/>
            <person name="Bork P."/>
            <person name="Suyama M."/>
            <person name="Torrents D."/>
            <person name="Alexandersson M."/>
            <person name="Trask B.J."/>
            <person name="Young J.M."/>
            <person name="Huang H."/>
            <person name="Wang H."/>
            <person name="Xing H."/>
            <person name="Daniels S."/>
            <person name="Gietzen D."/>
            <person name="Schmidt J."/>
            <person name="Stevens K."/>
            <person name="Vitt U."/>
            <person name="Wingrove J."/>
            <person name="Camara F."/>
            <person name="Mar Alba M."/>
            <person name="Abril J.F."/>
            <person name="Guigo R."/>
            <person name="Smit A."/>
            <person name="Dubchak I."/>
            <person name="Rubin E.M."/>
            <person name="Couronne O."/>
            <person name="Poliakov A."/>
            <person name="Huebner N."/>
            <person name="Ganten D."/>
            <person name="Goesele C."/>
            <person name="Hummel O."/>
            <person name="Kreitler T."/>
            <person name="Lee Y.-A."/>
            <person name="Monti J."/>
            <person name="Schulz H."/>
            <person name="Zimdahl H."/>
            <person name="Himmelbauer H."/>
            <person name="Lehrach H."/>
            <person name="Jacob H.J."/>
            <person name="Bromberg S."/>
            <person name="Gullings-Handley J."/>
            <person name="Jensen-Seaman M.I."/>
            <person name="Kwitek A.E."/>
            <person name="Lazar J."/>
            <person name="Pasko D."/>
            <person name="Tonellato P.J."/>
            <person name="Twigger S."/>
            <person name="Ponting C.P."/>
            <person name="Duarte J.M."/>
            <person name="Rice S."/>
            <person name="Goodstadt L."/>
            <person name="Beatson S.A."/>
            <person name="Emes R.D."/>
            <person name="Winter E.E."/>
            <person name="Webber C."/>
            <person name="Brandt P."/>
            <person name="Nyakatura G."/>
            <person name="Adetobi M."/>
            <person name="Chiaromonte F."/>
            <person name="Elnitski L."/>
            <person name="Eswara P."/>
            <person name="Hardison R.C."/>
            <person name="Hou M."/>
            <person name="Kolbe D."/>
            <person name="Makova K."/>
            <person name="Miller W."/>
            <person name="Nekrutenko A."/>
            <person name="Riemer C."/>
            <person name="Schwartz S."/>
            <person name="Taylor J."/>
            <person name="Yang S."/>
            <person name="Zhang Y."/>
            <person name="Lindpaintner K."/>
            <person name="Andrews T.D."/>
            <person name="Caccamo M."/>
            <person name="Clamp M."/>
            <person name="Clarke L."/>
            <person name="Curwen V."/>
            <person name="Durbin R.M."/>
            <person name="Eyras E."/>
            <person name="Searle S.M."/>
            <person name="Cooper G.M."/>
            <person name="Batzoglou S."/>
            <person name="Brudno M."/>
            <person name="Sidow A."/>
            <person name="Stone E.A."/>
            <person name="Payseur B.A."/>
            <person name="Bourque G."/>
            <person name="Lopez-Otin C."/>
            <person name="Puente X.S."/>
            <person name="Chakrabarti K."/>
            <person name="Chatterji S."/>
            <person name="Dewey C."/>
            <person name="Pachter L."/>
            <person name="Bray N."/>
            <person name="Yap V.B."/>
            <person name="Caspi A."/>
            <person name="Tesler G."/>
            <person name="Pevzner P.A."/>
            <person name="Haussler D."/>
            <person name="Roskin K.M."/>
            <person name="Baertsch R."/>
            <person name="Clawson H."/>
            <person name="Furey T.S."/>
            <person name="Hinrichs A.S."/>
            <person name="Karolchik D."/>
            <person name="Kent W.J."/>
            <person name="Rosenbloom K.R."/>
            <person name="Trumbower H."/>
            <person name="Weirauch M."/>
            <person name="Cooper D.N."/>
            <person name="Stenson P.D."/>
            <person name="Ma B."/>
            <person name="Brent M."/>
            <person name="Arumugam M."/>
            <person name="Shteynberg D."/>
            <person name="Copley R.R."/>
            <person name="Taylor M.S."/>
            <person name="Riethman H."/>
            <person name="Mudunuri U."/>
            <person name="Peterson J."/>
            <person name="Guyer M."/>
            <person name="Felsenfeld A."/>
            <person name="Old S."/>
            <person name="Mockrin S."/>
            <person name="Collins F.S."/>
        </authorList>
    </citation>
    <scope>NUCLEOTIDE SEQUENCE [LARGE SCALE GENOMIC DNA]</scope>
    <source>
        <strain evidence="3 4">Brown Norway</strain>
    </source>
</reference>
<dbReference type="PaxDb" id="10116-ENSRNOP00000066229"/>
<proteinExistence type="evidence at transcript level"/>
<dbReference type="Bgee" id="ENSRNOG00000049150">
    <property type="expression patterns" value="Expressed in cerebellum and 3 other cell types or tissues"/>
</dbReference>
<dbReference type="SMR" id="A6K6U1"/>
<sequence>MVGITADSRFQVPRAHYEAANWKDKCGYEFPVGVLCKRIDDVSQVYTQDNEVRLLCCMICMGYELKTRPSSVQVGSCRLYATTAEVKQTQPTSFLEKNK</sequence>
<dbReference type="STRING" id="10116.ENSRNOP00000066229"/>